<organism evidence="1 2">
    <name type="scientific">Bacillus pseudomycoides</name>
    <dbReference type="NCBI Taxonomy" id="64104"/>
    <lineage>
        <taxon>Bacteria</taxon>
        <taxon>Bacillati</taxon>
        <taxon>Bacillota</taxon>
        <taxon>Bacilli</taxon>
        <taxon>Bacillales</taxon>
        <taxon>Bacillaceae</taxon>
        <taxon>Bacillus</taxon>
        <taxon>Bacillus cereus group</taxon>
    </lineage>
</organism>
<feature type="non-terminal residue" evidence="1">
    <location>
        <position position="94"/>
    </location>
</feature>
<accession>A0A2B6QVF7</accession>
<evidence type="ECO:0000313" key="2">
    <source>
        <dbReference type="Proteomes" id="UP000219775"/>
    </source>
</evidence>
<name>A0A2B6QVF7_9BACI</name>
<dbReference type="AlphaFoldDB" id="A0A2B6QVF7"/>
<proteinExistence type="predicted"/>
<protein>
    <submittedName>
        <fullName evidence="1">Uncharacterized protein</fullName>
    </submittedName>
</protein>
<sequence length="94" mass="11177">MGTSIKRIDVATQEIKSVSYEWLLDELPEEQKDRLLGNWKNRKVNGELELICSCTNILKIEMYIREFKPNSYTLCTYPNQKHLHTEAWVLVQKY</sequence>
<comment type="caution">
    <text evidence="1">The sequence shown here is derived from an EMBL/GenBank/DDBJ whole genome shotgun (WGS) entry which is preliminary data.</text>
</comment>
<evidence type="ECO:0000313" key="1">
    <source>
        <dbReference type="EMBL" id="PEM58335.1"/>
    </source>
</evidence>
<reference evidence="1 2" key="1">
    <citation type="submission" date="2017-09" db="EMBL/GenBank/DDBJ databases">
        <title>Large-scale bioinformatics analysis of Bacillus genomes uncovers conserved roles of natural products in bacterial physiology.</title>
        <authorList>
            <consortium name="Agbiome Team Llc"/>
            <person name="Bleich R.M."/>
            <person name="Grubbs K.J."/>
            <person name="Santa Maria K.C."/>
            <person name="Allen S.E."/>
            <person name="Farag S."/>
            <person name="Shank E.A."/>
            <person name="Bowers A."/>
        </authorList>
    </citation>
    <scope>NUCLEOTIDE SEQUENCE [LARGE SCALE GENOMIC DNA]</scope>
    <source>
        <strain evidence="1 2">AFS009893</strain>
    </source>
</reference>
<dbReference type="EMBL" id="NUDP01000270">
    <property type="protein sequence ID" value="PEM58335.1"/>
    <property type="molecule type" value="Genomic_DNA"/>
</dbReference>
<gene>
    <name evidence="1" type="ORF">CN613_28910</name>
</gene>
<dbReference type="Proteomes" id="UP000219775">
    <property type="component" value="Unassembled WGS sequence"/>
</dbReference>
<dbReference type="RefSeq" id="WP_097969454.1">
    <property type="nucleotide sequence ID" value="NZ_NUBH01000131.1"/>
</dbReference>